<keyword evidence="2" id="KW-1185">Reference proteome</keyword>
<dbReference type="PANTHER" id="PTHR15437:SF7">
    <property type="entry name" value="TRANSCRIPTION TERMINATION FACTOR 5, MITOCHONDRIAL"/>
    <property type="match status" value="1"/>
</dbReference>
<gene>
    <name evidence="1" type="ORF">PARMNEM_LOCUS18616</name>
</gene>
<proteinExistence type="predicted"/>
<reference evidence="1 2" key="1">
    <citation type="submission" date="2023-11" db="EMBL/GenBank/DDBJ databases">
        <authorList>
            <person name="Hedman E."/>
            <person name="Englund M."/>
            <person name="Stromberg M."/>
            <person name="Nyberg Akerstrom W."/>
            <person name="Nylinder S."/>
            <person name="Jareborg N."/>
            <person name="Kallberg Y."/>
            <person name="Kronander E."/>
        </authorList>
    </citation>
    <scope>NUCLEOTIDE SEQUENCE [LARGE SCALE GENOMIC DNA]</scope>
</reference>
<dbReference type="GO" id="GO:0003676">
    <property type="term" value="F:nucleic acid binding"/>
    <property type="evidence" value="ECO:0007669"/>
    <property type="project" value="InterPro"/>
</dbReference>
<protein>
    <recommendedName>
        <fullName evidence="3">Transcription termination factor 5, mitochondrial</fullName>
    </recommendedName>
</protein>
<evidence type="ECO:0008006" key="3">
    <source>
        <dbReference type="Google" id="ProtNLM"/>
    </source>
</evidence>
<evidence type="ECO:0000313" key="2">
    <source>
        <dbReference type="Proteomes" id="UP001314205"/>
    </source>
</evidence>
<dbReference type="Proteomes" id="UP001314205">
    <property type="component" value="Unassembled WGS sequence"/>
</dbReference>
<dbReference type="GO" id="GO:0006393">
    <property type="term" value="P:termination of mitochondrial transcription"/>
    <property type="evidence" value="ECO:0007669"/>
    <property type="project" value="TreeGrafter"/>
</dbReference>
<comment type="caution">
    <text evidence="1">The sequence shown here is derived from an EMBL/GenBank/DDBJ whole genome shotgun (WGS) entry which is preliminary data.</text>
</comment>
<evidence type="ECO:0000313" key="1">
    <source>
        <dbReference type="EMBL" id="CAK1599771.1"/>
    </source>
</evidence>
<dbReference type="AlphaFoldDB" id="A0AAV1LWD4"/>
<accession>A0AAV1LWD4</accession>
<dbReference type="EMBL" id="CAVLGL010000115">
    <property type="protein sequence ID" value="CAK1599771.1"/>
    <property type="molecule type" value="Genomic_DNA"/>
</dbReference>
<dbReference type="InterPro" id="IPR003690">
    <property type="entry name" value="MTERF"/>
</dbReference>
<sequence>MRLNVPSVLLTRKGYSLISFIFTKSVIKCYHGVPFLNLYKKVTGHPISDDMMPALKRRHPNLDRISQEQIEYVLQILNKFGITAIEACHNPHVFCMNPISMENYGDILKECGFIKILPDYIIRYHTIVRSRTIAYLKKEGLLRQDLNLEEVLQNCFLDWPKNQKHLNEFSDSSTSILTVRTSVLEKYLQWRLSVTTDEFKKYCRNYLPLRHRPMCDISEALNIAQNEIKFNVDSIRRNGFIISSDPTNTKLILENVKTLAGYDIREAIRIEPAILKNNYNSLLEIKNILQTNGISEEAQRICLKVYCMCPQTIQERLEQLKELKEYQILSTNPRVLSLVVHKRKMLSRLEKIQSAKKQCYSLNHLVASTKVFNNYINSFGNKVCGRDIAVLISSCIQTKQVKNYDSSATNKENEQSTLRKAIVQQLKKHKYWLHSSLYIINENLQYLNEIFYGDVIVNNCQILLYPLTETKQYLEFFLMKRKHNEAKNIDVELDGCYNNLSYSDLTDNQILSLVLYEIEKRYHFSGDGIWSKQDGAKTESSNLNQQMLHN</sequence>
<dbReference type="GO" id="GO:0005759">
    <property type="term" value="C:mitochondrial matrix"/>
    <property type="evidence" value="ECO:0007669"/>
    <property type="project" value="TreeGrafter"/>
</dbReference>
<dbReference type="PANTHER" id="PTHR15437">
    <property type="entry name" value="TRANSCRIPTION TERMINATION FACTOR, MITOCHONDRIAL"/>
    <property type="match status" value="1"/>
</dbReference>
<name>A0AAV1LWD4_9NEOP</name>
<organism evidence="1 2">
    <name type="scientific">Parnassius mnemosyne</name>
    <name type="common">clouded apollo</name>
    <dbReference type="NCBI Taxonomy" id="213953"/>
    <lineage>
        <taxon>Eukaryota</taxon>
        <taxon>Metazoa</taxon>
        <taxon>Ecdysozoa</taxon>
        <taxon>Arthropoda</taxon>
        <taxon>Hexapoda</taxon>
        <taxon>Insecta</taxon>
        <taxon>Pterygota</taxon>
        <taxon>Neoptera</taxon>
        <taxon>Endopterygota</taxon>
        <taxon>Lepidoptera</taxon>
        <taxon>Glossata</taxon>
        <taxon>Ditrysia</taxon>
        <taxon>Papilionoidea</taxon>
        <taxon>Papilionidae</taxon>
        <taxon>Parnassiinae</taxon>
        <taxon>Parnassini</taxon>
        <taxon>Parnassius</taxon>
        <taxon>Driopa</taxon>
    </lineage>
</organism>